<organism evidence="9 10">
    <name type="scientific">Lepidopterella palustris CBS 459.81</name>
    <dbReference type="NCBI Taxonomy" id="1314670"/>
    <lineage>
        <taxon>Eukaryota</taxon>
        <taxon>Fungi</taxon>
        <taxon>Dikarya</taxon>
        <taxon>Ascomycota</taxon>
        <taxon>Pezizomycotina</taxon>
        <taxon>Dothideomycetes</taxon>
        <taxon>Pleosporomycetidae</taxon>
        <taxon>Mytilinidiales</taxon>
        <taxon>Argynnaceae</taxon>
        <taxon>Lepidopterella</taxon>
    </lineage>
</organism>
<evidence type="ECO:0000256" key="4">
    <source>
        <dbReference type="ARBA" id="ARBA00023002"/>
    </source>
</evidence>
<evidence type="ECO:0000256" key="5">
    <source>
        <dbReference type="ARBA" id="ARBA00023004"/>
    </source>
</evidence>
<dbReference type="OrthoDB" id="6692864at2759"/>
<keyword evidence="8" id="KW-0812">Transmembrane</keyword>
<feature type="binding site" description="axial binding residue" evidence="7">
    <location>
        <position position="487"/>
    </location>
    <ligand>
        <name>heme</name>
        <dbReference type="ChEBI" id="CHEBI:30413"/>
    </ligand>
    <ligandPart>
        <name>Fe</name>
        <dbReference type="ChEBI" id="CHEBI:18248"/>
    </ligandPart>
</feature>
<evidence type="ECO:0000313" key="9">
    <source>
        <dbReference type="EMBL" id="OCK85374.1"/>
    </source>
</evidence>
<evidence type="ECO:0000313" key="10">
    <source>
        <dbReference type="Proteomes" id="UP000250266"/>
    </source>
</evidence>
<dbReference type="GO" id="GO:0016705">
    <property type="term" value="F:oxidoreductase activity, acting on paired donors, with incorporation or reduction of molecular oxygen"/>
    <property type="evidence" value="ECO:0007669"/>
    <property type="project" value="InterPro"/>
</dbReference>
<dbReference type="AlphaFoldDB" id="A0A8E2EK45"/>
<dbReference type="PRINTS" id="PR00463">
    <property type="entry name" value="EP450I"/>
</dbReference>
<dbReference type="InterPro" id="IPR001128">
    <property type="entry name" value="Cyt_P450"/>
</dbReference>
<dbReference type="GO" id="GO:0005506">
    <property type="term" value="F:iron ion binding"/>
    <property type="evidence" value="ECO:0007669"/>
    <property type="project" value="InterPro"/>
</dbReference>
<keyword evidence="6" id="KW-0503">Monooxygenase</keyword>
<sequence>MDIAALQPSTGALIAAIALGIVSHQVYKRNEPSVAEFLLHTILLYAILTTLVSTFGPLSNIRLILIGLIDLVVYLFALGTSIVAYRLFFHPLNAYPGPILCKITRFVATKHVIDRDTHAWVSALHDQYGDVVRVSPNELSFKSVTSVDLIHGAKAGKIPKGPFYKGDPNRKANSMHSTQDLFEHRWRRKTWERGFGSLQLREYEPRVMHHLDVLNSQIKCREGSSMNVTAWVEYFAYDVMSDLGFSEDFGMLIEGKPHRYIPALHGATRLLTVAAQTPWIKPLMDWFPVDKQSKQDGKDFAKISMGTYNRHKARENKRPDLFTYISARMEGAPRPMSDPELIADAALIIAAGSVTTALCITFMFQQLCRDRKQYEEFQKEIDSCWDGEGPAIAPYLNGFINESLRLWPPAPTGMQRRAPKEGIFIDGKLVPGNNQLSVHTFAIQRDGRYFSKPAEWIPERWIESRRPSDFNHDVRAFIPFNAGQYTCLGKNLAYQEIRLFWAKLARRFDFEYAPGFDGSSFDQNIRYKGTFLIGPLDMGDNGTKEVYTLLKRVVLLGTVLCFFAKPLGFSS</sequence>
<comment type="similarity">
    <text evidence="2">Belongs to the cytochrome P450 family.</text>
</comment>
<dbReference type="GO" id="GO:0020037">
    <property type="term" value="F:heme binding"/>
    <property type="evidence" value="ECO:0007669"/>
    <property type="project" value="InterPro"/>
</dbReference>
<keyword evidence="8" id="KW-0472">Membrane</keyword>
<dbReference type="SUPFAM" id="SSF48264">
    <property type="entry name" value="Cytochrome P450"/>
    <property type="match status" value="1"/>
</dbReference>
<gene>
    <name evidence="9" type="ORF">K432DRAFT_421852</name>
</gene>
<evidence type="ECO:0000256" key="8">
    <source>
        <dbReference type="SAM" id="Phobius"/>
    </source>
</evidence>
<reference evidence="9 10" key="1">
    <citation type="journal article" date="2016" name="Nat. Commun.">
        <title>Ectomycorrhizal ecology is imprinted in the genome of the dominant symbiotic fungus Cenococcum geophilum.</title>
        <authorList>
            <consortium name="DOE Joint Genome Institute"/>
            <person name="Peter M."/>
            <person name="Kohler A."/>
            <person name="Ohm R.A."/>
            <person name="Kuo A."/>
            <person name="Krutzmann J."/>
            <person name="Morin E."/>
            <person name="Arend M."/>
            <person name="Barry K.W."/>
            <person name="Binder M."/>
            <person name="Choi C."/>
            <person name="Clum A."/>
            <person name="Copeland A."/>
            <person name="Grisel N."/>
            <person name="Haridas S."/>
            <person name="Kipfer T."/>
            <person name="LaButti K."/>
            <person name="Lindquist E."/>
            <person name="Lipzen A."/>
            <person name="Maire R."/>
            <person name="Meier B."/>
            <person name="Mihaltcheva S."/>
            <person name="Molinier V."/>
            <person name="Murat C."/>
            <person name="Poggeler S."/>
            <person name="Quandt C.A."/>
            <person name="Sperisen C."/>
            <person name="Tritt A."/>
            <person name="Tisserant E."/>
            <person name="Crous P.W."/>
            <person name="Henrissat B."/>
            <person name="Nehls U."/>
            <person name="Egli S."/>
            <person name="Spatafora J.W."/>
            <person name="Grigoriev I.V."/>
            <person name="Martin F.M."/>
        </authorList>
    </citation>
    <scope>NUCLEOTIDE SEQUENCE [LARGE SCALE GENOMIC DNA]</scope>
    <source>
        <strain evidence="9 10">CBS 459.81</strain>
    </source>
</reference>
<feature type="transmembrane region" description="Helical" evidence="8">
    <location>
        <begin position="61"/>
        <end position="85"/>
    </location>
</feature>
<dbReference type="PRINTS" id="PR00385">
    <property type="entry name" value="P450"/>
</dbReference>
<keyword evidence="3 7" id="KW-0479">Metal-binding</keyword>
<evidence type="ECO:0000256" key="6">
    <source>
        <dbReference type="ARBA" id="ARBA00023033"/>
    </source>
</evidence>
<keyword evidence="5 7" id="KW-0408">Iron</keyword>
<keyword evidence="7" id="KW-0349">Heme</keyword>
<dbReference type="PANTHER" id="PTHR24305">
    <property type="entry name" value="CYTOCHROME P450"/>
    <property type="match status" value="1"/>
</dbReference>
<proteinExistence type="inferred from homology"/>
<dbReference type="Pfam" id="PF00067">
    <property type="entry name" value="p450"/>
    <property type="match status" value="1"/>
</dbReference>
<dbReference type="GO" id="GO:0004497">
    <property type="term" value="F:monooxygenase activity"/>
    <property type="evidence" value="ECO:0007669"/>
    <property type="project" value="UniProtKB-KW"/>
</dbReference>
<keyword evidence="8" id="KW-1133">Transmembrane helix</keyword>
<dbReference type="InterPro" id="IPR036396">
    <property type="entry name" value="Cyt_P450_sf"/>
</dbReference>
<protein>
    <submittedName>
        <fullName evidence="9">Cytochrome P450</fullName>
    </submittedName>
</protein>
<dbReference type="EMBL" id="KV744820">
    <property type="protein sequence ID" value="OCK85374.1"/>
    <property type="molecule type" value="Genomic_DNA"/>
</dbReference>
<evidence type="ECO:0000256" key="2">
    <source>
        <dbReference type="ARBA" id="ARBA00010617"/>
    </source>
</evidence>
<keyword evidence="4" id="KW-0560">Oxidoreductase</keyword>
<feature type="transmembrane region" description="Helical" evidence="8">
    <location>
        <begin position="341"/>
        <end position="364"/>
    </location>
</feature>
<evidence type="ECO:0000256" key="7">
    <source>
        <dbReference type="PIRSR" id="PIRSR602401-1"/>
    </source>
</evidence>
<keyword evidence="10" id="KW-1185">Reference proteome</keyword>
<comment type="cofactor">
    <cofactor evidence="1 7">
        <name>heme</name>
        <dbReference type="ChEBI" id="CHEBI:30413"/>
    </cofactor>
</comment>
<name>A0A8E2EK45_9PEZI</name>
<dbReference type="InterPro" id="IPR002401">
    <property type="entry name" value="Cyt_P450_E_grp-I"/>
</dbReference>
<dbReference type="Proteomes" id="UP000250266">
    <property type="component" value="Unassembled WGS sequence"/>
</dbReference>
<feature type="transmembrane region" description="Helical" evidence="8">
    <location>
        <begin position="6"/>
        <end position="27"/>
    </location>
</feature>
<dbReference type="Gene3D" id="1.10.630.10">
    <property type="entry name" value="Cytochrome P450"/>
    <property type="match status" value="1"/>
</dbReference>
<accession>A0A8E2EK45</accession>
<feature type="transmembrane region" description="Helical" evidence="8">
    <location>
        <begin position="34"/>
        <end position="55"/>
    </location>
</feature>
<evidence type="ECO:0000256" key="1">
    <source>
        <dbReference type="ARBA" id="ARBA00001971"/>
    </source>
</evidence>
<evidence type="ECO:0000256" key="3">
    <source>
        <dbReference type="ARBA" id="ARBA00022723"/>
    </source>
</evidence>
<dbReference type="InterPro" id="IPR050121">
    <property type="entry name" value="Cytochrome_P450_monoxygenase"/>
</dbReference>
<dbReference type="PANTHER" id="PTHR24305:SF187">
    <property type="entry name" value="P450, PUTATIVE (EUROFUNG)-RELATED"/>
    <property type="match status" value="1"/>
</dbReference>